<dbReference type="PANTHER" id="PTHR33908:SF9">
    <property type="entry name" value="BLL5595 PROTEIN"/>
    <property type="match status" value="1"/>
</dbReference>
<dbReference type="GO" id="GO:0009103">
    <property type="term" value="P:lipopolysaccharide biosynthetic process"/>
    <property type="evidence" value="ECO:0007669"/>
    <property type="project" value="UniProtKB-ARBA"/>
</dbReference>
<name>A0A2N9Y6H1_9NEIS</name>
<keyword evidence="7 8" id="KW-0472">Membrane</keyword>
<dbReference type="InterPro" id="IPR050297">
    <property type="entry name" value="LipidA_mod_glycosyltrf_83"/>
</dbReference>
<evidence type="ECO:0000256" key="4">
    <source>
        <dbReference type="ARBA" id="ARBA00022679"/>
    </source>
</evidence>
<evidence type="ECO:0000256" key="7">
    <source>
        <dbReference type="ARBA" id="ARBA00023136"/>
    </source>
</evidence>
<proteinExistence type="predicted"/>
<organism evidence="10 11">
    <name type="scientific">Snodgrassella alvi</name>
    <dbReference type="NCBI Taxonomy" id="1196083"/>
    <lineage>
        <taxon>Bacteria</taxon>
        <taxon>Pseudomonadati</taxon>
        <taxon>Pseudomonadota</taxon>
        <taxon>Betaproteobacteria</taxon>
        <taxon>Neisseriales</taxon>
        <taxon>Neisseriaceae</taxon>
        <taxon>Snodgrassella</taxon>
    </lineage>
</organism>
<feature type="transmembrane region" description="Helical" evidence="8">
    <location>
        <begin position="149"/>
        <end position="172"/>
    </location>
</feature>
<comment type="subcellular location">
    <subcellularLocation>
        <location evidence="1">Cell membrane</location>
        <topology evidence="1">Multi-pass membrane protein</topology>
    </subcellularLocation>
</comment>
<dbReference type="InterPro" id="IPR038731">
    <property type="entry name" value="RgtA/B/C-like"/>
</dbReference>
<evidence type="ECO:0000256" key="5">
    <source>
        <dbReference type="ARBA" id="ARBA00022692"/>
    </source>
</evidence>
<evidence type="ECO:0000256" key="1">
    <source>
        <dbReference type="ARBA" id="ARBA00004651"/>
    </source>
</evidence>
<feature type="transmembrane region" description="Helical" evidence="8">
    <location>
        <begin position="64"/>
        <end position="89"/>
    </location>
</feature>
<dbReference type="GO" id="GO:0005886">
    <property type="term" value="C:plasma membrane"/>
    <property type="evidence" value="ECO:0007669"/>
    <property type="project" value="UniProtKB-SubCell"/>
</dbReference>
<gene>
    <name evidence="10" type="ORF">BHC47_09835</name>
</gene>
<feature type="transmembrane region" description="Helical" evidence="8">
    <location>
        <begin position="309"/>
        <end position="327"/>
    </location>
</feature>
<keyword evidence="6 8" id="KW-1133">Transmembrane helix</keyword>
<feature type="transmembrane region" description="Helical" evidence="8">
    <location>
        <begin position="276"/>
        <end position="297"/>
    </location>
</feature>
<keyword evidence="2" id="KW-1003">Cell membrane</keyword>
<dbReference type="Pfam" id="PF13231">
    <property type="entry name" value="PMT_2"/>
    <property type="match status" value="1"/>
</dbReference>
<evidence type="ECO:0000256" key="3">
    <source>
        <dbReference type="ARBA" id="ARBA00022676"/>
    </source>
</evidence>
<protein>
    <recommendedName>
        <fullName evidence="9">Glycosyltransferase RgtA/B/C/D-like domain-containing protein</fullName>
    </recommendedName>
</protein>
<dbReference type="AlphaFoldDB" id="A0A2N9Y6H1"/>
<dbReference type="Proteomes" id="UP000231094">
    <property type="component" value="Unassembled WGS sequence"/>
</dbReference>
<feature type="transmembrane region" description="Helical" evidence="8">
    <location>
        <begin position="192"/>
        <end position="211"/>
    </location>
</feature>
<sequence>MPSKPLSLRLPFWLILYFILWTVLPFMLSSSYPLDVPEGIYWGREWQWGYYKHPPFSSWVLYSFYYTFGHIGPYILSQCTIALSLWLAYLFGQQLMSKSRAFIGALFLLAIFYYTWPSLEFNHNIAQMPVWLGLVYIFYLAIRENRWKYWLLFGLLAGIGMLVKYTVALLLLTMVLYSLCTPNRRLWLTPKPWLSILLAMIVFAPNIYWLIEHNWLPLTYASARSAEDANRNGHLAALGYFGTQLINHLPILFILLFTRTRLSLRPSVQVLRQRDWYFLLWMGLVPTLILVFAGLIFGLGLRDMWGMPMWGLSGLIIVSLIPEPVFISKDKSLLKGIAVWALIVTILMAVYVGFGARIRHKPSRMDWPQAALAKQADDQWQELSSCKLDSVTGSDWVVLLVASYSKFAPSVMVSGNSAYSPWMSNSRLQQQGTLALWPADEHPQTPWLEPLAHHSELVVKQGEWIVRWNKLPDREPLKVVWQAYIPKKCLKQQ</sequence>
<feature type="transmembrane region" description="Helical" evidence="8">
    <location>
        <begin position="12"/>
        <end position="32"/>
    </location>
</feature>
<comment type="caution">
    <text evidence="10">The sequence shown here is derived from an EMBL/GenBank/DDBJ whole genome shotgun (WGS) entry which is preliminary data.</text>
</comment>
<feature type="domain" description="Glycosyltransferase RgtA/B/C/D-like" evidence="9">
    <location>
        <begin position="52"/>
        <end position="209"/>
    </location>
</feature>
<accession>A0A2N9Y6H1</accession>
<dbReference type="GO" id="GO:0016763">
    <property type="term" value="F:pentosyltransferase activity"/>
    <property type="evidence" value="ECO:0007669"/>
    <property type="project" value="TreeGrafter"/>
</dbReference>
<dbReference type="PANTHER" id="PTHR33908">
    <property type="entry name" value="MANNOSYLTRANSFERASE YKCB-RELATED"/>
    <property type="match status" value="1"/>
</dbReference>
<reference evidence="10 11" key="1">
    <citation type="journal article" date="2017" name="MBio">
        <title>Type VI secretion-mediated competition in the bee gut microbiome.</title>
        <authorList>
            <person name="Steele M.I."/>
            <person name="Kwong W.K."/>
            <person name="Powell J.E."/>
            <person name="Whiteley M."/>
            <person name="Moran N.A."/>
        </authorList>
    </citation>
    <scope>NUCLEOTIDE SEQUENCE [LARGE SCALE GENOMIC DNA]</scope>
    <source>
        <strain evidence="10 11">PEB0171</strain>
    </source>
</reference>
<keyword evidence="5 8" id="KW-0812">Transmembrane</keyword>
<evidence type="ECO:0000259" key="9">
    <source>
        <dbReference type="Pfam" id="PF13231"/>
    </source>
</evidence>
<evidence type="ECO:0000256" key="2">
    <source>
        <dbReference type="ARBA" id="ARBA00022475"/>
    </source>
</evidence>
<keyword evidence="3" id="KW-0328">Glycosyltransferase</keyword>
<feature type="transmembrane region" description="Helical" evidence="8">
    <location>
        <begin position="232"/>
        <end position="256"/>
    </location>
</feature>
<evidence type="ECO:0000256" key="6">
    <source>
        <dbReference type="ARBA" id="ARBA00022989"/>
    </source>
</evidence>
<keyword evidence="4" id="KW-0808">Transferase</keyword>
<evidence type="ECO:0000313" key="10">
    <source>
        <dbReference type="EMBL" id="PIT64466.1"/>
    </source>
</evidence>
<feature type="transmembrane region" description="Helical" evidence="8">
    <location>
        <begin position="101"/>
        <end position="119"/>
    </location>
</feature>
<feature type="transmembrane region" description="Helical" evidence="8">
    <location>
        <begin position="125"/>
        <end position="142"/>
    </location>
</feature>
<evidence type="ECO:0000313" key="11">
    <source>
        <dbReference type="Proteomes" id="UP000231094"/>
    </source>
</evidence>
<feature type="transmembrane region" description="Helical" evidence="8">
    <location>
        <begin position="333"/>
        <end position="354"/>
    </location>
</feature>
<dbReference type="EMBL" id="MEIV01000015">
    <property type="protein sequence ID" value="PIT64466.1"/>
    <property type="molecule type" value="Genomic_DNA"/>
</dbReference>
<evidence type="ECO:0000256" key="8">
    <source>
        <dbReference type="SAM" id="Phobius"/>
    </source>
</evidence>